<dbReference type="Gene3D" id="1.20.1600.10">
    <property type="entry name" value="Outer membrane efflux proteins (OEP)"/>
    <property type="match status" value="1"/>
</dbReference>
<dbReference type="AlphaFoldDB" id="A0A0F4PRP9"/>
<dbReference type="PATRIC" id="fig|151081.8.peg.1227"/>
<keyword evidence="2" id="KW-0732">Signal</keyword>
<dbReference type="GeneID" id="58226916"/>
<sequence>MNTTKMSIIALSIAALAGCAAPGERVIAQAQQADKQTQQRLERNQVLMAQRSADEIGWWQQLHSDELNQLVDSVLVRNQDLQAASARIKAALANLDVSEFAYWPNGGLNAQAQRGKNVQTAYSGVQEQASARGVLNWQLDLSGRLRALADAASARTHAQLAAHQQLSKELVVTTVRSYMRWQGFAQQQQLTERQLEALSQSMDILAVQVEEGVATEFELNRTRSQYFQLKQRLPQLQALMLAERATLAMILDSSAQQLQLTALSEAQYQQWALNLALLDPQQALMQRPDVRRSVAQLTEQAALSTSAQRALYPDVSLSAFAGVLGVGGSHFQQTQGQWQVTPQVQWSLFSYPELLAQLRQQKALSQAQYHSYRQTLSNVIAGAELSLQTVFQQQQTLNLAQSRLQASQQAYAQARAAYEEGQLPYLELLDARQDVLIAQQDTLITRDTWLNAQVGVYSELSGRWSRALHKVPVI</sequence>
<dbReference type="GO" id="GO:0015562">
    <property type="term" value="F:efflux transmembrane transporter activity"/>
    <property type="evidence" value="ECO:0007669"/>
    <property type="project" value="InterPro"/>
</dbReference>
<dbReference type="RefSeq" id="WP_045978908.1">
    <property type="nucleotide sequence ID" value="NZ_JXXY01000005.1"/>
</dbReference>
<dbReference type="InterPro" id="IPR003423">
    <property type="entry name" value="OMP_efflux"/>
</dbReference>
<dbReference type="Pfam" id="PF02321">
    <property type="entry name" value="OEP"/>
    <property type="match status" value="2"/>
</dbReference>
<dbReference type="EMBL" id="JXXZ01000001">
    <property type="protein sequence ID" value="KJZ02154.1"/>
    <property type="molecule type" value="Genomic_DNA"/>
</dbReference>
<gene>
    <name evidence="3" type="ORF">TW72_00240</name>
</gene>
<feature type="signal peptide" evidence="2">
    <location>
        <begin position="1"/>
        <end position="20"/>
    </location>
</feature>
<proteinExistence type="inferred from homology"/>
<protein>
    <recommendedName>
        <fullName evidence="5">RND transporter</fullName>
    </recommendedName>
</protein>
<reference evidence="3 4" key="1">
    <citation type="journal article" date="2015" name="BMC Genomics">
        <title>Genome mining reveals unlocked bioactive potential of marine Gram-negative bacteria.</title>
        <authorList>
            <person name="Machado H."/>
            <person name="Sonnenschein E.C."/>
            <person name="Melchiorsen J."/>
            <person name="Gram L."/>
        </authorList>
    </citation>
    <scope>NUCLEOTIDE SEQUENCE [LARGE SCALE GENOMIC DNA]</scope>
    <source>
        <strain evidence="3 4">S3137</strain>
    </source>
</reference>
<dbReference type="InterPro" id="IPR010131">
    <property type="entry name" value="MdtP/NodT-like"/>
</dbReference>
<evidence type="ECO:0000313" key="4">
    <source>
        <dbReference type="Proteomes" id="UP000033664"/>
    </source>
</evidence>
<dbReference type="PANTHER" id="PTHR30203">
    <property type="entry name" value="OUTER MEMBRANE CATION EFFLUX PROTEIN"/>
    <property type="match status" value="1"/>
</dbReference>
<feature type="chain" id="PRO_5002474431" description="RND transporter" evidence="2">
    <location>
        <begin position="21"/>
        <end position="474"/>
    </location>
</feature>
<dbReference type="eggNOG" id="COG1538">
    <property type="taxonomic scope" value="Bacteria"/>
</dbReference>
<dbReference type="PROSITE" id="PS51257">
    <property type="entry name" value="PROKAR_LIPOPROTEIN"/>
    <property type="match status" value="1"/>
</dbReference>
<comment type="similarity">
    <text evidence="1">Belongs to the outer membrane factor (OMF) (TC 1.B.17) family.</text>
</comment>
<evidence type="ECO:0008006" key="5">
    <source>
        <dbReference type="Google" id="ProtNLM"/>
    </source>
</evidence>
<dbReference type="Gene3D" id="2.20.200.10">
    <property type="entry name" value="Outer membrane efflux proteins (OEP)"/>
    <property type="match status" value="1"/>
</dbReference>
<organism evidence="3 4">
    <name type="scientific">Pseudoalteromonas ruthenica</name>
    <dbReference type="NCBI Taxonomy" id="151081"/>
    <lineage>
        <taxon>Bacteria</taxon>
        <taxon>Pseudomonadati</taxon>
        <taxon>Pseudomonadota</taxon>
        <taxon>Gammaproteobacteria</taxon>
        <taxon>Alteromonadales</taxon>
        <taxon>Pseudoalteromonadaceae</taxon>
        <taxon>Pseudoalteromonas</taxon>
    </lineage>
</organism>
<dbReference type="SUPFAM" id="SSF56954">
    <property type="entry name" value="Outer membrane efflux proteins (OEP)"/>
    <property type="match status" value="1"/>
</dbReference>
<evidence type="ECO:0000256" key="2">
    <source>
        <dbReference type="SAM" id="SignalP"/>
    </source>
</evidence>
<comment type="caution">
    <text evidence="3">The sequence shown here is derived from an EMBL/GenBank/DDBJ whole genome shotgun (WGS) entry which is preliminary data.</text>
</comment>
<accession>A0A0F4PRP9</accession>
<name>A0A0F4PRP9_9GAMM</name>
<evidence type="ECO:0000256" key="1">
    <source>
        <dbReference type="ARBA" id="ARBA00007613"/>
    </source>
</evidence>
<dbReference type="OrthoDB" id="9770517at2"/>
<keyword evidence="4" id="KW-1185">Reference proteome</keyword>
<evidence type="ECO:0000313" key="3">
    <source>
        <dbReference type="EMBL" id="KJZ02154.1"/>
    </source>
</evidence>
<dbReference type="Proteomes" id="UP000033664">
    <property type="component" value="Unassembled WGS sequence"/>
</dbReference>